<evidence type="ECO:0000313" key="1">
    <source>
        <dbReference type="EMBL" id="GBM70705.1"/>
    </source>
</evidence>
<name>A0A4Y2HZM4_ARAVE</name>
<dbReference type="Proteomes" id="UP000499080">
    <property type="component" value="Unassembled WGS sequence"/>
</dbReference>
<keyword evidence="2" id="KW-1185">Reference proteome</keyword>
<accession>A0A4Y2HZM4</accession>
<dbReference type="EMBL" id="BGPR01002268">
    <property type="protein sequence ID" value="GBM70705.1"/>
    <property type="molecule type" value="Genomic_DNA"/>
</dbReference>
<dbReference type="AlphaFoldDB" id="A0A4Y2HZM4"/>
<protein>
    <submittedName>
        <fullName evidence="1">Uncharacterized protein</fullName>
    </submittedName>
</protein>
<evidence type="ECO:0000313" key="2">
    <source>
        <dbReference type="Proteomes" id="UP000499080"/>
    </source>
</evidence>
<reference evidence="1 2" key="1">
    <citation type="journal article" date="2019" name="Sci. Rep.">
        <title>Orb-weaving spider Araneus ventricosus genome elucidates the spidroin gene catalogue.</title>
        <authorList>
            <person name="Kono N."/>
            <person name="Nakamura H."/>
            <person name="Ohtoshi R."/>
            <person name="Moran D.A.P."/>
            <person name="Shinohara A."/>
            <person name="Yoshida Y."/>
            <person name="Fujiwara M."/>
            <person name="Mori M."/>
            <person name="Tomita M."/>
            <person name="Arakawa K."/>
        </authorList>
    </citation>
    <scope>NUCLEOTIDE SEQUENCE [LARGE SCALE GENOMIC DNA]</scope>
</reference>
<sequence length="122" mass="13273">MGFRFSWEYSDGGMIILDTLSMAGRISSGKCLCRAGDGLYVTSRSFLVVAAASRSFSNPDAKSGRSVSFMVPPLPTTMKDLQKLISAAINSITPDTLHKVWLELDYRLNVFQVTGGVDIKCS</sequence>
<organism evidence="1 2">
    <name type="scientific">Araneus ventricosus</name>
    <name type="common">Orbweaver spider</name>
    <name type="synonym">Epeira ventricosa</name>
    <dbReference type="NCBI Taxonomy" id="182803"/>
    <lineage>
        <taxon>Eukaryota</taxon>
        <taxon>Metazoa</taxon>
        <taxon>Ecdysozoa</taxon>
        <taxon>Arthropoda</taxon>
        <taxon>Chelicerata</taxon>
        <taxon>Arachnida</taxon>
        <taxon>Araneae</taxon>
        <taxon>Araneomorphae</taxon>
        <taxon>Entelegynae</taxon>
        <taxon>Araneoidea</taxon>
        <taxon>Araneidae</taxon>
        <taxon>Araneus</taxon>
    </lineage>
</organism>
<proteinExistence type="predicted"/>
<comment type="caution">
    <text evidence="1">The sequence shown here is derived from an EMBL/GenBank/DDBJ whole genome shotgun (WGS) entry which is preliminary data.</text>
</comment>
<gene>
    <name evidence="1" type="ORF">AVEN_64642_1</name>
</gene>